<dbReference type="InterPro" id="IPR035965">
    <property type="entry name" value="PAS-like_dom_sf"/>
</dbReference>
<dbReference type="InterPro" id="IPR052016">
    <property type="entry name" value="Bact_Sigma-Reg"/>
</dbReference>
<proteinExistence type="predicted"/>
<dbReference type="CDD" id="cd00130">
    <property type="entry name" value="PAS"/>
    <property type="match status" value="1"/>
</dbReference>
<organism evidence="3 4">
    <name type="scientific">Mycobacterium deserti</name>
    <dbReference type="NCBI Taxonomy" id="2978347"/>
    <lineage>
        <taxon>Bacteria</taxon>
        <taxon>Bacillati</taxon>
        <taxon>Actinomycetota</taxon>
        <taxon>Actinomycetes</taxon>
        <taxon>Mycobacteriales</taxon>
        <taxon>Mycobacteriaceae</taxon>
        <taxon>Mycobacterium</taxon>
    </lineage>
</organism>
<dbReference type="InterPro" id="IPR036457">
    <property type="entry name" value="PPM-type-like_dom_sf"/>
</dbReference>
<dbReference type="PANTHER" id="PTHR43156">
    <property type="entry name" value="STAGE II SPORULATION PROTEIN E-RELATED"/>
    <property type="match status" value="1"/>
</dbReference>
<dbReference type="PANTHER" id="PTHR43156:SF2">
    <property type="entry name" value="STAGE II SPORULATION PROTEIN E"/>
    <property type="match status" value="1"/>
</dbReference>
<dbReference type="InterPro" id="IPR001932">
    <property type="entry name" value="PPM-type_phosphatase-like_dom"/>
</dbReference>
<evidence type="ECO:0000259" key="2">
    <source>
        <dbReference type="SMART" id="SM00331"/>
    </source>
</evidence>
<accession>A0ABT2ME95</accession>
<keyword evidence="4" id="KW-1185">Reference proteome</keyword>
<dbReference type="Gene3D" id="3.60.40.10">
    <property type="entry name" value="PPM-type phosphatase domain"/>
    <property type="match status" value="1"/>
</dbReference>
<dbReference type="RefSeq" id="WP_260993902.1">
    <property type="nucleotide sequence ID" value="NZ_JAODWD010000003.1"/>
</dbReference>
<evidence type="ECO:0000313" key="4">
    <source>
        <dbReference type="Proteomes" id="UP001206639"/>
    </source>
</evidence>
<gene>
    <name evidence="3" type="ORF">N4S67_15825</name>
</gene>
<dbReference type="SUPFAM" id="SSF81606">
    <property type="entry name" value="PP2C-like"/>
    <property type="match status" value="1"/>
</dbReference>
<reference evidence="4" key="1">
    <citation type="submission" date="2023-07" db="EMBL/GenBank/DDBJ databases">
        <authorList>
            <person name="Deng Y."/>
            <person name="Zhang Y.-Q."/>
        </authorList>
    </citation>
    <scope>NUCLEOTIDE SEQUENCE [LARGE SCALE GENOMIC DNA]</scope>
    <source>
        <strain evidence="4">CPCC 205710</strain>
    </source>
</reference>
<dbReference type="NCBIfam" id="TIGR00229">
    <property type="entry name" value="sensory_box"/>
    <property type="match status" value="1"/>
</dbReference>
<dbReference type="InterPro" id="IPR000014">
    <property type="entry name" value="PAS"/>
</dbReference>
<protein>
    <submittedName>
        <fullName evidence="3">SpoIIE family protein phosphatase</fullName>
    </submittedName>
</protein>
<evidence type="ECO:0000256" key="1">
    <source>
        <dbReference type="ARBA" id="ARBA00022801"/>
    </source>
</evidence>
<dbReference type="EMBL" id="JAODWD010000003">
    <property type="protein sequence ID" value="MCT7659889.1"/>
    <property type="molecule type" value="Genomic_DNA"/>
</dbReference>
<feature type="domain" description="PPM-type phosphatase" evidence="2">
    <location>
        <begin position="155"/>
        <end position="379"/>
    </location>
</feature>
<keyword evidence="1" id="KW-0378">Hydrolase</keyword>
<dbReference type="Gene3D" id="3.30.450.20">
    <property type="entry name" value="PAS domain"/>
    <property type="match status" value="1"/>
</dbReference>
<evidence type="ECO:0000313" key="3">
    <source>
        <dbReference type="EMBL" id="MCT7659889.1"/>
    </source>
</evidence>
<comment type="caution">
    <text evidence="3">The sequence shown here is derived from an EMBL/GenBank/DDBJ whole genome shotgun (WGS) entry which is preliminary data.</text>
</comment>
<name>A0ABT2ME95_9MYCO</name>
<dbReference type="SUPFAM" id="SSF55785">
    <property type="entry name" value="PYP-like sensor domain (PAS domain)"/>
    <property type="match status" value="1"/>
</dbReference>
<dbReference type="Pfam" id="PF13426">
    <property type="entry name" value="PAS_9"/>
    <property type="match status" value="1"/>
</dbReference>
<dbReference type="Pfam" id="PF07228">
    <property type="entry name" value="SpoIIE"/>
    <property type="match status" value="1"/>
</dbReference>
<sequence>MNSGDFFDNAPCGCVEAYPDRRIAAVNSTLARWLGYRPEDLVGTEITDLFSAGGRIHYETHFGPMLHMTGEFAGITVDLVTAGGARMPVFLTANAKMGDDGHAVLYRFVLQDARDRRSYERELLEARREAERERMRVQVLARTLQRSLLPPSLVPPEGLQARAHYHAASSDDVGGDFYDLFPLSAQKSGFFLGDVCGKGANAAALTSLTRYTLRAAATIDDNPTTVLRNLDVVFHQEVLNEALRFCTVIFGVLTRDRDGFEVHLASGGHQPALLITADGSARYVSTAGGQAIGITTDARFVSARLRLAPGDTLMLYTDGLTEARTGVDSKRYDDEDALIEFASAHAPTTAVAVVTQVQELLESLGTGVEDDVAVLAVSVPANRSA</sequence>
<dbReference type="SMART" id="SM00331">
    <property type="entry name" value="PP2C_SIG"/>
    <property type="match status" value="1"/>
</dbReference>
<dbReference type="Proteomes" id="UP001206639">
    <property type="component" value="Unassembled WGS sequence"/>
</dbReference>